<accession>A0A3N4HRR4</accession>
<dbReference type="EMBL" id="ML119743">
    <property type="protein sequence ID" value="RPA76535.1"/>
    <property type="molecule type" value="Genomic_DNA"/>
</dbReference>
<dbReference type="AlphaFoldDB" id="A0A3N4HRR4"/>
<proteinExistence type="predicted"/>
<sequence length="244" mass="27828">MDSTSPSDASYTGGSIDYSFISGKSGFAYAATPSAPSMATQYDGPMRTVRSGSTTPSIPPDGCFGMIGIQLREAAKGIKRLFTSCPISISIKVKTAGERDVEKDIGFDGDQHTYRVKNNRFGFPLYKVVHDSFNNEQEIPVQNLKALFPNNKSLVRALVEWNRHFQNPPPHWLINFVPKAYLRRGYFLAEEVCEYFLENPDGFRYRVEYEPIGHEWCLVGTIIPRPKKIRRERHPSRNWERKDD</sequence>
<protein>
    <submittedName>
        <fullName evidence="1">Uncharacterized protein</fullName>
    </submittedName>
</protein>
<evidence type="ECO:0000313" key="1">
    <source>
        <dbReference type="EMBL" id="RPA76535.1"/>
    </source>
</evidence>
<evidence type="ECO:0000313" key="2">
    <source>
        <dbReference type="Proteomes" id="UP000275078"/>
    </source>
</evidence>
<reference evidence="1 2" key="1">
    <citation type="journal article" date="2018" name="Nat. Ecol. Evol.">
        <title>Pezizomycetes genomes reveal the molecular basis of ectomycorrhizal truffle lifestyle.</title>
        <authorList>
            <person name="Murat C."/>
            <person name="Payen T."/>
            <person name="Noel B."/>
            <person name="Kuo A."/>
            <person name="Morin E."/>
            <person name="Chen J."/>
            <person name="Kohler A."/>
            <person name="Krizsan K."/>
            <person name="Balestrini R."/>
            <person name="Da Silva C."/>
            <person name="Montanini B."/>
            <person name="Hainaut M."/>
            <person name="Levati E."/>
            <person name="Barry K.W."/>
            <person name="Belfiori B."/>
            <person name="Cichocki N."/>
            <person name="Clum A."/>
            <person name="Dockter R.B."/>
            <person name="Fauchery L."/>
            <person name="Guy J."/>
            <person name="Iotti M."/>
            <person name="Le Tacon F."/>
            <person name="Lindquist E.A."/>
            <person name="Lipzen A."/>
            <person name="Malagnac F."/>
            <person name="Mello A."/>
            <person name="Molinier V."/>
            <person name="Miyauchi S."/>
            <person name="Poulain J."/>
            <person name="Riccioni C."/>
            <person name="Rubini A."/>
            <person name="Sitrit Y."/>
            <person name="Splivallo R."/>
            <person name="Traeger S."/>
            <person name="Wang M."/>
            <person name="Zifcakova L."/>
            <person name="Wipf D."/>
            <person name="Zambonelli A."/>
            <person name="Paolocci F."/>
            <person name="Nowrousian M."/>
            <person name="Ottonello S."/>
            <person name="Baldrian P."/>
            <person name="Spatafora J.W."/>
            <person name="Henrissat B."/>
            <person name="Nagy L.G."/>
            <person name="Aury J.M."/>
            <person name="Wincker P."/>
            <person name="Grigoriev I.V."/>
            <person name="Bonfante P."/>
            <person name="Martin F.M."/>
        </authorList>
    </citation>
    <scope>NUCLEOTIDE SEQUENCE [LARGE SCALE GENOMIC DNA]</scope>
    <source>
        <strain evidence="1 2">RN42</strain>
    </source>
</reference>
<gene>
    <name evidence="1" type="ORF">BJ508DRAFT_213601</name>
</gene>
<dbReference type="Proteomes" id="UP000275078">
    <property type="component" value="Unassembled WGS sequence"/>
</dbReference>
<keyword evidence="2" id="KW-1185">Reference proteome</keyword>
<organism evidence="1 2">
    <name type="scientific">Ascobolus immersus RN42</name>
    <dbReference type="NCBI Taxonomy" id="1160509"/>
    <lineage>
        <taxon>Eukaryota</taxon>
        <taxon>Fungi</taxon>
        <taxon>Dikarya</taxon>
        <taxon>Ascomycota</taxon>
        <taxon>Pezizomycotina</taxon>
        <taxon>Pezizomycetes</taxon>
        <taxon>Pezizales</taxon>
        <taxon>Ascobolaceae</taxon>
        <taxon>Ascobolus</taxon>
    </lineage>
</organism>
<name>A0A3N4HRR4_ASCIM</name>
<dbReference type="OrthoDB" id="5380685at2759"/>